<feature type="transmembrane region" description="Helical" evidence="8">
    <location>
        <begin position="389"/>
        <end position="411"/>
    </location>
</feature>
<feature type="transmembrane region" description="Helical" evidence="8">
    <location>
        <begin position="487"/>
        <end position="505"/>
    </location>
</feature>
<evidence type="ECO:0000259" key="9">
    <source>
        <dbReference type="PROSITE" id="PS50850"/>
    </source>
</evidence>
<dbReference type="PRINTS" id="PR00171">
    <property type="entry name" value="SUGRTRNSPORT"/>
</dbReference>
<dbReference type="InParanoid" id="A0A448YPD8"/>
<evidence type="ECO:0000256" key="1">
    <source>
        <dbReference type="ARBA" id="ARBA00004141"/>
    </source>
</evidence>
<dbReference type="Pfam" id="PF00083">
    <property type="entry name" value="Sugar_tr"/>
    <property type="match status" value="1"/>
</dbReference>
<keyword evidence="3 7" id="KW-0813">Transport</keyword>
<reference evidence="10 11" key="1">
    <citation type="submission" date="2018-12" db="EMBL/GenBank/DDBJ databases">
        <authorList>
            <person name="Tiukova I."/>
            <person name="Dainat J."/>
        </authorList>
    </citation>
    <scope>NUCLEOTIDE SEQUENCE [LARGE SCALE GENOMIC DNA]</scope>
</reference>
<dbReference type="InterPro" id="IPR005828">
    <property type="entry name" value="MFS_sugar_transport-like"/>
</dbReference>
<dbReference type="GO" id="GO:0015791">
    <property type="term" value="P:polyol transmembrane transport"/>
    <property type="evidence" value="ECO:0007669"/>
    <property type="project" value="UniProtKB-ARBA"/>
</dbReference>
<dbReference type="STRING" id="13370.A0A448YPD8"/>
<feature type="transmembrane region" description="Helical" evidence="8">
    <location>
        <begin position="77"/>
        <end position="98"/>
    </location>
</feature>
<comment type="subcellular location">
    <subcellularLocation>
        <location evidence="1">Membrane</location>
        <topology evidence="1">Multi-pass membrane protein</topology>
    </subcellularLocation>
</comment>
<dbReference type="PANTHER" id="PTHR48020:SF9">
    <property type="entry name" value="MAJOR FACILITATOR SUPERFAMILY (MFS) PROFILE DOMAIN-CONTAINING PROTEIN"/>
    <property type="match status" value="1"/>
</dbReference>
<feature type="transmembrane region" description="Helical" evidence="8">
    <location>
        <begin position="455"/>
        <end position="475"/>
    </location>
</feature>
<dbReference type="GO" id="GO:0022857">
    <property type="term" value="F:transmembrane transporter activity"/>
    <property type="evidence" value="ECO:0007669"/>
    <property type="project" value="InterPro"/>
</dbReference>
<feature type="transmembrane region" description="Helical" evidence="8">
    <location>
        <begin position="232"/>
        <end position="253"/>
    </location>
</feature>
<feature type="transmembrane region" description="Helical" evidence="8">
    <location>
        <begin position="361"/>
        <end position="382"/>
    </location>
</feature>
<name>A0A448YPD8_BRENA</name>
<feature type="transmembrane region" description="Helical" evidence="8">
    <location>
        <begin position="423"/>
        <end position="443"/>
    </location>
</feature>
<feature type="transmembrane region" description="Helical" evidence="8">
    <location>
        <begin position="118"/>
        <end position="135"/>
    </location>
</feature>
<gene>
    <name evidence="10" type="ORF">BRENAR_LOCUS3541</name>
</gene>
<feature type="transmembrane region" description="Helical" evidence="8">
    <location>
        <begin position="171"/>
        <end position="191"/>
    </location>
</feature>
<dbReference type="SUPFAM" id="SSF103473">
    <property type="entry name" value="MFS general substrate transporter"/>
    <property type="match status" value="1"/>
</dbReference>
<protein>
    <submittedName>
        <fullName evidence="10">DEKNAAC103901</fullName>
    </submittedName>
</protein>
<keyword evidence="11" id="KW-1185">Reference proteome</keyword>
<evidence type="ECO:0000256" key="3">
    <source>
        <dbReference type="ARBA" id="ARBA00022448"/>
    </source>
</evidence>
<evidence type="ECO:0000313" key="10">
    <source>
        <dbReference type="EMBL" id="VEU22810.1"/>
    </source>
</evidence>
<evidence type="ECO:0000256" key="7">
    <source>
        <dbReference type="RuleBase" id="RU003346"/>
    </source>
</evidence>
<evidence type="ECO:0000313" key="11">
    <source>
        <dbReference type="Proteomes" id="UP000290900"/>
    </source>
</evidence>
<feature type="transmembrane region" description="Helical" evidence="8">
    <location>
        <begin position="147"/>
        <end position="165"/>
    </location>
</feature>
<dbReference type="PROSITE" id="PS50850">
    <property type="entry name" value="MFS"/>
    <property type="match status" value="1"/>
</dbReference>
<comment type="similarity">
    <text evidence="2 7">Belongs to the major facilitator superfamily. Sugar transporter (TC 2.A.1.1) family.</text>
</comment>
<proteinExistence type="inferred from homology"/>
<keyword evidence="5 8" id="KW-1133">Transmembrane helix</keyword>
<accession>A0A448YPD8</accession>
<dbReference type="GO" id="GO:0016020">
    <property type="term" value="C:membrane"/>
    <property type="evidence" value="ECO:0007669"/>
    <property type="project" value="UniProtKB-SubCell"/>
</dbReference>
<dbReference type="Proteomes" id="UP000290900">
    <property type="component" value="Unassembled WGS sequence"/>
</dbReference>
<dbReference type="InterPro" id="IPR020846">
    <property type="entry name" value="MFS_dom"/>
</dbReference>
<dbReference type="InterPro" id="IPR003663">
    <property type="entry name" value="Sugar/inositol_transpt"/>
</dbReference>
<evidence type="ECO:0000256" key="4">
    <source>
        <dbReference type="ARBA" id="ARBA00022692"/>
    </source>
</evidence>
<evidence type="ECO:0000256" key="5">
    <source>
        <dbReference type="ARBA" id="ARBA00022989"/>
    </source>
</evidence>
<feature type="domain" description="Major facilitator superfamily (MFS) profile" evidence="9">
    <location>
        <begin position="80"/>
        <end position="511"/>
    </location>
</feature>
<dbReference type="PANTHER" id="PTHR48020">
    <property type="entry name" value="PROTON MYO-INOSITOL COTRANSPORTER"/>
    <property type="match status" value="1"/>
</dbReference>
<evidence type="ECO:0000256" key="8">
    <source>
        <dbReference type="SAM" id="Phobius"/>
    </source>
</evidence>
<dbReference type="OrthoDB" id="6339427at2759"/>
<organism evidence="10 11">
    <name type="scientific">Brettanomyces naardenensis</name>
    <name type="common">Yeast</name>
    <dbReference type="NCBI Taxonomy" id="13370"/>
    <lineage>
        <taxon>Eukaryota</taxon>
        <taxon>Fungi</taxon>
        <taxon>Dikarya</taxon>
        <taxon>Ascomycota</taxon>
        <taxon>Saccharomycotina</taxon>
        <taxon>Pichiomycetes</taxon>
        <taxon>Pichiales</taxon>
        <taxon>Pichiaceae</taxon>
        <taxon>Brettanomyces</taxon>
    </lineage>
</organism>
<dbReference type="AlphaFoldDB" id="A0A448YPD8"/>
<dbReference type="FunFam" id="1.20.1250.20:FF:000134">
    <property type="entry name" value="MFS sugar transporter protein"/>
    <property type="match status" value="1"/>
</dbReference>
<dbReference type="GO" id="GO:0015798">
    <property type="term" value="P:myo-inositol transport"/>
    <property type="evidence" value="ECO:0007669"/>
    <property type="project" value="UniProtKB-ARBA"/>
</dbReference>
<feature type="transmembrane region" description="Helical" evidence="8">
    <location>
        <begin position="203"/>
        <end position="226"/>
    </location>
</feature>
<keyword evidence="4 8" id="KW-0812">Transmembrane</keyword>
<dbReference type="EMBL" id="CAACVR010000029">
    <property type="protein sequence ID" value="VEU22810.1"/>
    <property type="molecule type" value="Genomic_DNA"/>
</dbReference>
<dbReference type="InterPro" id="IPR036259">
    <property type="entry name" value="MFS_trans_sf"/>
</dbReference>
<dbReference type="NCBIfam" id="TIGR00879">
    <property type="entry name" value="SP"/>
    <property type="match status" value="1"/>
</dbReference>
<sequence>MNTQGEDVASNLADDDIRIDDTHDKLDQFEQFEGVDIDEQFQRYETQYQEAMRHMSLWDRMVSLEIKVHFKNKRNMIWMLSFFASMAGLLSGCDQSLISGASLGYPSALNASPNEQSLVSSLMPLGGVAGCILMSPLNELIGRRTSVIGSCLAYTLGAGLCAGARSVHMLFAGRFILGIGVGLESVVPAYVSECTPSAYRGNMVSLFQFNIALGEVLGYAIAAIFVEVHGGWRFILGSSLVFSTILFFGLFFLPESPRYLLHKGKVGLAFGVWQRLRDMNEQENKLEFLQMMESLQQQEESERYLNKKLIWFDFFTKPRCRRSIIYANIMIVLGQLTGVNAVMYYMSKLMENIGFSSKDAVFMSLVGGGSLLLGTIPAILFMDFCGRRFWANAMLPGFFVGLVFVGVGYLIPVEKPAAKAVYLIGVILYMGFFGSYSCLTWVVPSEVYPTYLRSYGMTSSSGLLFLCSFIVTYNFTRMSNAMTNTGLTLGFYGGIAVIGWIYQLLCVPETKGKTLEEIDDIFSMPVSALMVINLVSVKRDFYNLFHGNWKKLVQGDSMDRVKEIAPAEGTKEAGKNTDRV</sequence>
<dbReference type="InterPro" id="IPR050814">
    <property type="entry name" value="Myo-inositol_Transporter"/>
</dbReference>
<evidence type="ECO:0000256" key="2">
    <source>
        <dbReference type="ARBA" id="ARBA00010992"/>
    </source>
</evidence>
<feature type="transmembrane region" description="Helical" evidence="8">
    <location>
        <begin position="324"/>
        <end position="346"/>
    </location>
</feature>
<evidence type="ECO:0000256" key="6">
    <source>
        <dbReference type="ARBA" id="ARBA00023136"/>
    </source>
</evidence>
<keyword evidence="6 8" id="KW-0472">Membrane</keyword>
<dbReference type="Gene3D" id="1.20.1250.20">
    <property type="entry name" value="MFS general substrate transporter like domains"/>
    <property type="match status" value="1"/>
</dbReference>